<dbReference type="Pfam" id="PF01075">
    <property type="entry name" value="Glyco_transf_9"/>
    <property type="match status" value="1"/>
</dbReference>
<dbReference type="Proteomes" id="UP001269081">
    <property type="component" value="Unassembled WGS sequence"/>
</dbReference>
<comment type="caution">
    <text evidence="3">The sequence shown here is derived from an EMBL/GenBank/DDBJ whole genome shotgun (WGS) entry which is preliminary data.</text>
</comment>
<gene>
    <name evidence="3" type="ORF">J2W48_001166</name>
</gene>
<accession>A0ABU1Y503</accession>
<proteinExistence type="predicted"/>
<dbReference type="RefSeq" id="WP_310279295.1">
    <property type="nucleotide sequence ID" value="NZ_JAVDWQ010000003.1"/>
</dbReference>
<keyword evidence="1" id="KW-0328">Glycosyltransferase</keyword>
<organism evidence="3 4">
    <name type="scientific">Flavobacterium piscis</name>
    <dbReference type="NCBI Taxonomy" id="1114874"/>
    <lineage>
        <taxon>Bacteria</taxon>
        <taxon>Pseudomonadati</taxon>
        <taxon>Bacteroidota</taxon>
        <taxon>Flavobacteriia</taxon>
        <taxon>Flavobacteriales</taxon>
        <taxon>Flavobacteriaceae</taxon>
        <taxon>Flavobacterium</taxon>
    </lineage>
</organism>
<keyword evidence="2" id="KW-0808">Transferase</keyword>
<dbReference type="PANTHER" id="PTHR30160">
    <property type="entry name" value="TETRAACYLDISACCHARIDE 4'-KINASE-RELATED"/>
    <property type="match status" value="1"/>
</dbReference>
<dbReference type="SUPFAM" id="SSF53756">
    <property type="entry name" value="UDP-Glycosyltransferase/glycogen phosphorylase"/>
    <property type="match status" value="1"/>
</dbReference>
<protein>
    <submittedName>
        <fullName evidence="3">ADP-heptose:LPS heptosyltransferase</fullName>
    </submittedName>
</protein>
<evidence type="ECO:0000256" key="2">
    <source>
        <dbReference type="ARBA" id="ARBA00022679"/>
    </source>
</evidence>
<dbReference type="InterPro" id="IPR002201">
    <property type="entry name" value="Glyco_trans_9"/>
</dbReference>
<evidence type="ECO:0000313" key="3">
    <source>
        <dbReference type="EMBL" id="MDR7209233.1"/>
    </source>
</evidence>
<evidence type="ECO:0000313" key="4">
    <source>
        <dbReference type="Proteomes" id="UP001269081"/>
    </source>
</evidence>
<keyword evidence="4" id="KW-1185">Reference proteome</keyword>
<dbReference type="Gene3D" id="3.40.50.2000">
    <property type="entry name" value="Glycogen Phosphorylase B"/>
    <property type="match status" value="2"/>
</dbReference>
<sequence length="382" mass="43414">MRNSKQFILSEFKGKSNSVNIDKMGIWSEINAFRRIFMRNLTRNVGKSKFKDGFFLVDKNEIKRVLICRPNARLGNLLLISPLVQEVAETFPNCKIDLFVKGTLAPVIFKNYVNFHKAIELPKKPFNNLIVYLKVWISIKKQKYDLVINVDQGSSSGRLAVQFSDAKYKCFGDLNEQNQEIKSDYNHIAKYPVYNFRNYLTKFGLRKSNKIIAPLDLKLDSSELLGGKNILNNIVGNSKRTICIFTYGTGNKCLSKNWWEDFYAKLKAEYKDFNIIEILPVENVSQIAFQAPTFYSKNIREIGAVIANADLFIGADSGIMHLASSVQTPTIGLFSVSNLKKYMPYDNCSIGIDTNTFPSGGYFKTINSILDNGRLKLYSKAV</sequence>
<dbReference type="InterPro" id="IPR051199">
    <property type="entry name" value="LPS_LOS_Heptosyltrfase"/>
</dbReference>
<dbReference type="CDD" id="cd03789">
    <property type="entry name" value="GT9_LPS_heptosyltransferase"/>
    <property type="match status" value="1"/>
</dbReference>
<evidence type="ECO:0000256" key="1">
    <source>
        <dbReference type="ARBA" id="ARBA00022676"/>
    </source>
</evidence>
<dbReference type="EMBL" id="JAVDWQ010000003">
    <property type="protein sequence ID" value="MDR7209233.1"/>
    <property type="molecule type" value="Genomic_DNA"/>
</dbReference>
<reference evidence="3 4" key="1">
    <citation type="submission" date="2023-07" db="EMBL/GenBank/DDBJ databases">
        <title>Sorghum-associated microbial communities from plants grown in Nebraska, USA.</title>
        <authorList>
            <person name="Schachtman D."/>
        </authorList>
    </citation>
    <scope>NUCLEOTIDE SEQUENCE [LARGE SCALE GENOMIC DNA]</scope>
    <source>
        <strain evidence="3 4">4129</strain>
    </source>
</reference>
<name>A0ABU1Y503_9FLAO</name>